<feature type="coiled-coil region" evidence="1">
    <location>
        <begin position="39"/>
        <end position="66"/>
    </location>
</feature>
<evidence type="ECO:0000313" key="3">
    <source>
        <dbReference type="Proteomes" id="UP001595443"/>
    </source>
</evidence>
<gene>
    <name evidence="2" type="ORF">ACFOES_04395</name>
</gene>
<protein>
    <submittedName>
        <fullName evidence="2">Uncharacterized protein</fullName>
    </submittedName>
</protein>
<keyword evidence="1" id="KW-0175">Coiled coil</keyword>
<evidence type="ECO:0000256" key="1">
    <source>
        <dbReference type="SAM" id="Coils"/>
    </source>
</evidence>
<dbReference type="RefSeq" id="WP_377831962.1">
    <property type="nucleotide sequence ID" value="NZ_JBHRSK010000004.1"/>
</dbReference>
<name>A0ABV7AE55_9RHOB</name>
<sequence>MTNRFDTLQLFYRDARQAIADRRERRLQLWLDHPGHPVLDHLQEEIDRLEIHAADLIDQMRALASEAV</sequence>
<dbReference type="EMBL" id="JBHRSK010000004">
    <property type="protein sequence ID" value="MFC2967326.1"/>
    <property type="molecule type" value="Genomic_DNA"/>
</dbReference>
<reference evidence="3" key="1">
    <citation type="journal article" date="2019" name="Int. J. Syst. Evol. Microbiol.">
        <title>The Global Catalogue of Microorganisms (GCM) 10K type strain sequencing project: providing services to taxonomists for standard genome sequencing and annotation.</title>
        <authorList>
            <consortium name="The Broad Institute Genomics Platform"/>
            <consortium name="The Broad Institute Genome Sequencing Center for Infectious Disease"/>
            <person name="Wu L."/>
            <person name="Ma J."/>
        </authorList>
    </citation>
    <scope>NUCLEOTIDE SEQUENCE [LARGE SCALE GENOMIC DNA]</scope>
    <source>
        <strain evidence="3">KCTC 62192</strain>
    </source>
</reference>
<evidence type="ECO:0000313" key="2">
    <source>
        <dbReference type="EMBL" id="MFC2967326.1"/>
    </source>
</evidence>
<accession>A0ABV7AE55</accession>
<keyword evidence="3" id="KW-1185">Reference proteome</keyword>
<proteinExistence type="predicted"/>
<comment type="caution">
    <text evidence="2">The sequence shown here is derived from an EMBL/GenBank/DDBJ whole genome shotgun (WGS) entry which is preliminary data.</text>
</comment>
<dbReference type="Proteomes" id="UP001595443">
    <property type="component" value="Unassembled WGS sequence"/>
</dbReference>
<organism evidence="2 3">
    <name type="scientific">Acidimangrovimonas pyrenivorans</name>
    <dbReference type="NCBI Taxonomy" id="2030798"/>
    <lineage>
        <taxon>Bacteria</taxon>
        <taxon>Pseudomonadati</taxon>
        <taxon>Pseudomonadota</taxon>
        <taxon>Alphaproteobacteria</taxon>
        <taxon>Rhodobacterales</taxon>
        <taxon>Paracoccaceae</taxon>
        <taxon>Acidimangrovimonas</taxon>
    </lineage>
</organism>